<dbReference type="EMBL" id="JANBPU010000151">
    <property type="protein sequence ID" value="KAJ1915328.1"/>
    <property type="molecule type" value="Genomic_DNA"/>
</dbReference>
<dbReference type="InterPro" id="IPR001331">
    <property type="entry name" value="GDS_CDC24_CS"/>
</dbReference>
<dbReference type="Gene3D" id="1.20.900.10">
    <property type="entry name" value="Dbl homology (DH) domain"/>
    <property type="match status" value="1"/>
</dbReference>
<dbReference type="PANTHER" id="PTHR45834">
    <property type="entry name" value="RHO GUANINE NUCLEOTIDE EXCHANGE FACTOR 9-RELATED"/>
    <property type="match status" value="1"/>
</dbReference>
<dbReference type="InterPro" id="IPR011993">
    <property type="entry name" value="PH-like_dom_sf"/>
</dbReference>
<evidence type="ECO:0000256" key="1">
    <source>
        <dbReference type="SAM" id="MobiDB-lite"/>
    </source>
</evidence>
<feature type="domain" description="DH" evidence="2">
    <location>
        <begin position="77"/>
        <end position="262"/>
    </location>
</feature>
<dbReference type="PROSITE" id="PS00741">
    <property type="entry name" value="DH_1"/>
    <property type="match status" value="1"/>
</dbReference>
<dbReference type="SMART" id="SM00233">
    <property type="entry name" value="PH"/>
    <property type="match status" value="1"/>
</dbReference>
<dbReference type="AlphaFoldDB" id="A0A9W8DR89"/>
<protein>
    <recommendedName>
        <fullName evidence="2">DH domain-containing protein</fullName>
    </recommendedName>
</protein>
<dbReference type="Pfam" id="PF00621">
    <property type="entry name" value="RhoGEF"/>
    <property type="match status" value="1"/>
</dbReference>
<evidence type="ECO:0000259" key="2">
    <source>
        <dbReference type="PROSITE" id="PS50010"/>
    </source>
</evidence>
<proteinExistence type="predicted"/>
<organism evidence="3 4">
    <name type="scientific">Mycoemilia scoparia</name>
    <dbReference type="NCBI Taxonomy" id="417184"/>
    <lineage>
        <taxon>Eukaryota</taxon>
        <taxon>Fungi</taxon>
        <taxon>Fungi incertae sedis</taxon>
        <taxon>Zoopagomycota</taxon>
        <taxon>Kickxellomycotina</taxon>
        <taxon>Kickxellomycetes</taxon>
        <taxon>Kickxellales</taxon>
        <taxon>Kickxellaceae</taxon>
        <taxon>Mycoemilia</taxon>
    </lineage>
</organism>
<accession>A0A9W8DR89</accession>
<sequence length="630" mass="71420">MLNVRAYYDECGKAWATINNGHKLLQASHPRSYDSKLRSSKSPFQDVDFGRTKTVESILSKCQKVDTENILETRFDDIQCALQELSSSEKAYVFRLALITKHFIKPLSSHTSLDQSLVRKLIQNLPAILELHQDFFELIERSIRMQSLRLLSTAFDKMTDQLDRYAAYCEGYLGQLRALRSLRSNPSWSKFMTEVHRNMKTEPEGGKLELNDYLIMPIQRVCKYPLLLGEILKRTDHKIPGYMELCLSLDALMMVCIRINARKSRLVTDNAALAFMSRFYETKDLPISTVKGFGEVVLSGPLMVTQGSKDPEYPKLRGCALFSKILIIFIAKNESAFIAETWFPLDDVVVLEHSCNPSLGHSSWRICCRNSGYQYDFRSASAAEKQVWVRNLRRCIQQVNLSVSGDEAITKRYSRTQMHEKDGLYQGYKRDMARMQTGPTLGTEIQKFESCLRSVTSLELRSIYDKHKLISNHTQRAQSKKLKRKASSTSTRMGVAGVGPYSPKCSETVTDQSDKHGGPVFKCSPPLATFKEGSEKRFYKSEAEQTSFLQFFDRLRVSRHLSLSHRGSSTYKSKNGGMVTGLLMRSKSHGKNILTKPFSRVQSTLSGQTSKRKLASSGSYSGEVLATKPC</sequence>
<dbReference type="CDD" id="cd00160">
    <property type="entry name" value="RhoGEF"/>
    <property type="match status" value="1"/>
</dbReference>
<dbReference type="GO" id="GO:0005829">
    <property type="term" value="C:cytosol"/>
    <property type="evidence" value="ECO:0007669"/>
    <property type="project" value="TreeGrafter"/>
</dbReference>
<dbReference type="GO" id="GO:0035556">
    <property type="term" value="P:intracellular signal transduction"/>
    <property type="evidence" value="ECO:0007669"/>
    <property type="project" value="InterPro"/>
</dbReference>
<dbReference type="SUPFAM" id="SSF48065">
    <property type="entry name" value="DBL homology domain (DH-domain)"/>
    <property type="match status" value="1"/>
</dbReference>
<feature type="region of interest" description="Disordered" evidence="1">
    <location>
        <begin position="474"/>
        <end position="499"/>
    </location>
</feature>
<dbReference type="Proteomes" id="UP001150538">
    <property type="component" value="Unassembled WGS sequence"/>
</dbReference>
<evidence type="ECO:0000313" key="4">
    <source>
        <dbReference type="Proteomes" id="UP001150538"/>
    </source>
</evidence>
<gene>
    <name evidence="3" type="ORF">H4219_004381</name>
</gene>
<dbReference type="SUPFAM" id="SSF50729">
    <property type="entry name" value="PH domain-like"/>
    <property type="match status" value="1"/>
</dbReference>
<dbReference type="PROSITE" id="PS50010">
    <property type="entry name" value="DH_2"/>
    <property type="match status" value="1"/>
</dbReference>
<dbReference type="InterPro" id="IPR001849">
    <property type="entry name" value="PH_domain"/>
</dbReference>
<reference evidence="3" key="1">
    <citation type="submission" date="2022-07" db="EMBL/GenBank/DDBJ databases">
        <title>Phylogenomic reconstructions and comparative analyses of Kickxellomycotina fungi.</title>
        <authorList>
            <person name="Reynolds N.K."/>
            <person name="Stajich J.E."/>
            <person name="Barry K."/>
            <person name="Grigoriev I.V."/>
            <person name="Crous P."/>
            <person name="Smith M.E."/>
        </authorList>
    </citation>
    <scope>NUCLEOTIDE SEQUENCE</scope>
    <source>
        <strain evidence="3">NBRC 100468</strain>
    </source>
</reference>
<dbReference type="OrthoDB" id="5598641at2759"/>
<dbReference type="GO" id="GO:0005085">
    <property type="term" value="F:guanyl-nucleotide exchange factor activity"/>
    <property type="evidence" value="ECO:0007669"/>
    <property type="project" value="InterPro"/>
</dbReference>
<dbReference type="InterPro" id="IPR053086">
    <property type="entry name" value="RhoGEF_domain"/>
</dbReference>
<name>A0A9W8DR89_9FUNG</name>
<comment type="caution">
    <text evidence="3">The sequence shown here is derived from an EMBL/GenBank/DDBJ whole genome shotgun (WGS) entry which is preliminary data.</text>
</comment>
<dbReference type="InterPro" id="IPR000219">
    <property type="entry name" value="DH_dom"/>
</dbReference>
<dbReference type="PANTHER" id="PTHR45834:SF3">
    <property type="entry name" value="RHO GUANINE NUCLEOTIDE EXCHANGE FACTOR 3, ISOFORM L"/>
    <property type="match status" value="1"/>
</dbReference>
<keyword evidence="4" id="KW-1185">Reference proteome</keyword>
<evidence type="ECO:0000313" key="3">
    <source>
        <dbReference type="EMBL" id="KAJ1915328.1"/>
    </source>
</evidence>
<dbReference type="Gene3D" id="2.30.29.30">
    <property type="entry name" value="Pleckstrin-homology domain (PH domain)/Phosphotyrosine-binding domain (PTB)"/>
    <property type="match status" value="1"/>
</dbReference>
<dbReference type="SMART" id="SM00325">
    <property type="entry name" value="RhoGEF"/>
    <property type="match status" value="1"/>
</dbReference>
<dbReference type="InterPro" id="IPR035899">
    <property type="entry name" value="DBL_dom_sf"/>
</dbReference>